<gene>
    <name evidence="1" type="ORF">NCTC9695_01697</name>
</gene>
<organism evidence="1 2">
    <name type="scientific">Chromobacterium violaceum</name>
    <dbReference type="NCBI Taxonomy" id="536"/>
    <lineage>
        <taxon>Bacteria</taxon>
        <taxon>Pseudomonadati</taxon>
        <taxon>Pseudomonadota</taxon>
        <taxon>Betaproteobacteria</taxon>
        <taxon>Neisseriales</taxon>
        <taxon>Chromobacteriaceae</taxon>
        <taxon>Chromobacterium</taxon>
    </lineage>
</organism>
<name>A0A3S4I4Z4_CHRVL</name>
<reference evidence="1 2" key="1">
    <citation type="submission" date="2018-12" db="EMBL/GenBank/DDBJ databases">
        <authorList>
            <consortium name="Pathogen Informatics"/>
        </authorList>
    </citation>
    <scope>NUCLEOTIDE SEQUENCE [LARGE SCALE GENOMIC DNA]</scope>
    <source>
        <strain evidence="1 2">NCTC9695</strain>
    </source>
</reference>
<protein>
    <submittedName>
        <fullName evidence="1">Uncharacterized protein</fullName>
    </submittedName>
</protein>
<dbReference type="EMBL" id="LR134182">
    <property type="protein sequence ID" value="VEB41277.1"/>
    <property type="molecule type" value="Genomic_DNA"/>
</dbReference>
<evidence type="ECO:0000313" key="2">
    <source>
        <dbReference type="Proteomes" id="UP000275777"/>
    </source>
</evidence>
<dbReference type="AlphaFoldDB" id="A0A3S4I4Z4"/>
<accession>A0A3S4I4Z4</accession>
<dbReference type="Proteomes" id="UP000275777">
    <property type="component" value="Chromosome"/>
</dbReference>
<evidence type="ECO:0000313" key="1">
    <source>
        <dbReference type="EMBL" id="VEB41277.1"/>
    </source>
</evidence>
<proteinExistence type="predicted"/>
<sequence>MSRRVLLLLELLVNFLLPWLCYRWAKPHWGEVGGLLFSAIPLSPGACGSCGGRGAWMR</sequence>